<protein>
    <submittedName>
        <fullName evidence="2">Uncharacterized protein</fullName>
    </submittedName>
</protein>
<proteinExistence type="predicted"/>
<evidence type="ECO:0000313" key="3">
    <source>
        <dbReference type="Proteomes" id="UP001303160"/>
    </source>
</evidence>
<feature type="non-terminal residue" evidence="2">
    <location>
        <position position="1"/>
    </location>
</feature>
<organism evidence="2 3">
    <name type="scientific">Triangularia verruculosa</name>
    <dbReference type="NCBI Taxonomy" id="2587418"/>
    <lineage>
        <taxon>Eukaryota</taxon>
        <taxon>Fungi</taxon>
        <taxon>Dikarya</taxon>
        <taxon>Ascomycota</taxon>
        <taxon>Pezizomycotina</taxon>
        <taxon>Sordariomycetes</taxon>
        <taxon>Sordariomycetidae</taxon>
        <taxon>Sordariales</taxon>
        <taxon>Podosporaceae</taxon>
        <taxon>Triangularia</taxon>
    </lineage>
</organism>
<accession>A0AAN6XFL3</accession>
<reference evidence="2" key="2">
    <citation type="submission" date="2023-05" db="EMBL/GenBank/DDBJ databases">
        <authorList>
            <consortium name="Lawrence Berkeley National Laboratory"/>
            <person name="Steindorff A."/>
            <person name="Hensen N."/>
            <person name="Bonometti L."/>
            <person name="Westerberg I."/>
            <person name="Brannstrom I.O."/>
            <person name="Guillou S."/>
            <person name="Cros-Aarteil S."/>
            <person name="Calhoun S."/>
            <person name="Haridas S."/>
            <person name="Kuo A."/>
            <person name="Mondo S."/>
            <person name="Pangilinan J."/>
            <person name="Riley R."/>
            <person name="Labutti K."/>
            <person name="Andreopoulos B."/>
            <person name="Lipzen A."/>
            <person name="Chen C."/>
            <person name="Yanf M."/>
            <person name="Daum C."/>
            <person name="Ng V."/>
            <person name="Clum A."/>
            <person name="Ohm R."/>
            <person name="Martin F."/>
            <person name="Silar P."/>
            <person name="Natvig D."/>
            <person name="Lalanne C."/>
            <person name="Gautier V."/>
            <person name="Ament-Velasquez S.L."/>
            <person name="Kruys A."/>
            <person name="Hutchinson M.I."/>
            <person name="Powell A.J."/>
            <person name="Barry K."/>
            <person name="Miller A.N."/>
            <person name="Grigoriev I.V."/>
            <person name="Debuchy R."/>
            <person name="Gladieux P."/>
            <person name="Thoren M.H."/>
            <person name="Johannesson H."/>
        </authorList>
    </citation>
    <scope>NUCLEOTIDE SEQUENCE</scope>
    <source>
        <strain evidence="2">CBS 315.58</strain>
    </source>
</reference>
<dbReference type="Proteomes" id="UP001303160">
    <property type="component" value="Unassembled WGS sequence"/>
</dbReference>
<dbReference type="EMBL" id="MU863928">
    <property type="protein sequence ID" value="KAK4199710.1"/>
    <property type="molecule type" value="Genomic_DNA"/>
</dbReference>
<keyword evidence="1" id="KW-0732">Signal</keyword>
<name>A0AAN6XFL3_9PEZI</name>
<keyword evidence="3" id="KW-1185">Reference proteome</keyword>
<evidence type="ECO:0000256" key="1">
    <source>
        <dbReference type="SAM" id="SignalP"/>
    </source>
</evidence>
<dbReference type="AlphaFoldDB" id="A0AAN6XFL3"/>
<sequence>SEIFFFFVLFTWVSKAWDLNFVWKRESRGGWSFEEDKKDTVQYQQEHHEGERGVTTKPHSRSFYAAAPCYLGSFCRWRFLGDRYGVGVARIGGNRRDVYLGRRICVDMGITTCLLWRLVLNAELRINVD</sequence>
<gene>
    <name evidence="2" type="ORF">QBC40DRAFT_281309</name>
</gene>
<comment type="caution">
    <text evidence="2">The sequence shown here is derived from an EMBL/GenBank/DDBJ whole genome shotgun (WGS) entry which is preliminary data.</text>
</comment>
<evidence type="ECO:0000313" key="2">
    <source>
        <dbReference type="EMBL" id="KAK4199710.1"/>
    </source>
</evidence>
<feature type="signal peptide" evidence="1">
    <location>
        <begin position="1"/>
        <end position="18"/>
    </location>
</feature>
<reference evidence="2" key="1">
    <citation type="journal article" date="2023" name="Mol. Phylogenet. Evol.">
        <title>Genome-scale phylogeny and comparative genomics of the fungal order Sordariales.</title>
        <authorList>
            <person name="Hensen N."/>
            <person name="Bonometti L."/>
            <person name="Westerberg I."/>
            <person name="Brannstrom I.O."/>
            <person name="Guillou S."/>
            <person name="Cros-Aarteil S."/>
            <person name="Calhoun S."/>
            <person name="Haridas S."/>
            <person name="Kuo A."/>
            <person name="Mondo S."/>
            <person name="Pangilinan J."/>
            <person name="Riley R."/>
            <person name="LaButti K."/>
            <person name="Andreopoulos B."/>
            <person name="Lipzen A."/>
            <person name="Chen C."/>
            <person name="Yan M."/>
            <person name="Daum C."/>
            <person name="Ng V."/>
            <person name="Clum A."/>
            <person name="Steindorff A."/>
            <person name="Ohm R.A."/>
            <person name="Martin F."/>
            <person name="Silar P."/>
            <person name="Natvig D.O."/>
            <person name="Lalanne C."/>
            <person name="Gautier V."/>
            <person name="Ament-Velasquez S.L."/>
            <person name="Kruys A."/>
            <person name="Hutchinson M.I."/>
            <person name="Powell A.J."/>
            <person name="Barry K."/>
            <person name="Miller A.N."/>
            <person name="Grigoriev I.V."/>
            <person name="Debuchy R."/>
            <person name="Gladieux P."/>
            <person name="Hiltunen Thoren M."/>
            <person name="Johannesson H."/>
        </authorList>
    </citation>
    <scope>NUCLEOTIDE SEQUENCE</scope>
    <source>
        <strain evidence="2">CBS 315.58</strain>
    </source>
</reference>
<feature type="chain" id="PRO_5042827590" evidence="1">
    <location>
        <begin position="19"/>
        <end position="129"/>
    </location>
</feature>